<dbReference type="Pfam" id="PF13274">
    <property type="entry name" value="SocA_Panacea"/>
    <property type="match status" value="1"/>
</dbReference>
<accession>A0AAU6RIH6</accession>
<dbReference type="InterPro" id="IPR025272">
    <property type="entry name" value="SocA_Panacea"/>
</dbReference>
<dbReference type="RefSeq" id="WP_420496597.1">
    <property type="nucleotide sequence ID" value="NZ_CP124585.1"/>
</dbReference>
<feature type="domain" description="Antitoxin SocA-like Panacea" evidence="1">
    <location>
        <begin position="24"/>
        <end position="119"/>
    </location>
</feature>
<reference evidence="2" key="1">
    <citation type="submission" date="2023-04" db="EMBL/GenBank/DDBJ databases">
        <title>Macrococci isolated from food, foodproducing animals, and human clinical materials.</title>
        <authorList>
            <person name="Maslanova I."/>
            <person name="Svec P."/>
            <person name="Sedlacek I."/>
            <person name="Novakova D."/>
            <person name="Keller J.E."/>
            <person name="Schwendener S."/>
            <person name="Finstrlova A."/>
            <person name="Botka T."/>
            <person name="Kovarovic V."/>
            <person name="Petras P."/>
            <person name="Perreten V."/>
            <person name="Pantucek R."/>
        </authorList>
    </citation>
    <scope>NUCLEOTIDE SEQUENCE</scope>
    <source>
        <strain evidence="2">NRL/St 13/116</strain>
    </source>
</reference>
<sequence>MRELANHILYVANENDSPITNLQLQKIMYFTIGFMIKKDISLSLARNIFNQDPMEAWLYGPVVPEIYETYKKFKSSPIVDEGELSEGLNIEELNDVIVNLIDTNPFLLVELSHEHEFWKNNRNAIQHTNLRPRYTFQDLVEAFNG</sequence>
<name>A0AAU6RIH6_9STAP</name>
<dbReference type="EMBL" id="CP124585">
    <property type="protein sequence ID" value="WZE69801.1"/>
    <property type="molecule type" value="Genomic_DNA"/>
</dbReference>
<proteinExistence type="predicted"/>
<dbReference type="AlphaFoldDB" id="A0AAU6RIH6"/>
<protein>
    <submittedName>
        <fullName evidence="2">DUF4065 domain-containing protein</fullName>
    </submittedName>
</protein>
<organism evidence="2">
    <name type="scientific">Macrococcus psychrotolerans</name>
    <dbReference type="NCBI Taxonomy" id="3039389"/>
    <lineage>
        <taxon>Bacteria</taxon>
        <taxon>Bacillati</taxon>
        <taxon>Bacillota</taxon>
        <taxon>Bacilli</taxon>
        <taxon>Bacillales</taxon>
        <taxon>Staphylococcaceae</taxon>
        <taxon>Macrococcus</taxon>
    </lineage>
</organism>
<evidence type="ECO:0000259" key="1">
    <source>
        <dbReference type="Pfam" id="PF13274"/>
    </source>
</evidence>
<gene>
    <name evidence="2" type="ORF">QA540_05195</name>
</gene>
<evidence type="ECO:0000313" key="2">
    <source>
        <dbReference type="EMBL" id="WZE69801.1"/>
    </source>
</evidence>